<organism evidence="1 2">
    <name type="scientific">Liparis tanakae</name>
    <name type="common">Tanaka's snailfish</name>
    <dbReference type="NCBI Taxonomy" id="230148"/>
    <lineage>
        <taxon>Eukaryota</taxon>
        <taxon>Metazoa</taxon>
        <taxon>Chordata</taxon>
        <taxon>Craniata</taxon>
        <taxon>Vertebrata</taxon>
        <taxon>Euteleostomi</taxon>
        <taxon>Actinopterygii</taxon>
        <taxon>Neopterygii</taxon>
        <taxon>Teleostei</taxon>
        <taxon>Neoteleostei</taxon>
        <taxon>Acanthomorphata</taxon>
        <taxon>Eupercaria</taxon>
        <taxon>Perciformes</taxon>
        <taxon>Cottioidei</taxon>
        <taxon>Cottales</taxon>
        <taxon>Liparidae</taxon>
        <taxon>Liparis</taxon>
    </lineage>
</organism>
<evidence type="ECO:0000313" key="2">
    <source>
        <dbReference type="Proteomes" id="UP000314294"/>
    </source>
</evidence>
<accession>A0A4Z2G4R7</accession>
<sequence>MLCWLHKPFIHPAELRLFDYTNAPGTLLSSLEILLKMCSGKQFSFLKGQAAVKWEEAVPLVILMEQLSTLL</sequence>
<protein>
    <submittedName>
        <fullName evidence="1">Uncharacterized protein</fullName>
    </submittedName>
</protein>
<dbReference type="Proteomes" id="UP000314294">
    <property type="component" value="Unassembled WGS sequence"/>
</dbReference>
<gene>
    <name evidence="1" type="ORF">EYF80_041263</name>
</gene>
<comment type="caution">
    <text evidence="1">The sequence shown here is derived from an EMBL/GenBank/DDBJ whole genome shotgun (WGS) entry which is preliminary data.</text>
</comment>
<evidence type="ECO:0000313" key="1">
    <source>
        <dbReference type="EMBL" id="TNN48519.1"/>
    </source>
</evidence>
<dbReference type="EMBL" id="SRLO01000693">
    <property type="protein sequence ID" value="TNN48519.1"/>
    <property type="molecule type" value="Genomic_DNA"/>
</dbReference>
<reference evidence="1 2" key="1">
    <citation type="submission" date="2019-03" db="EMBL/GenBank/DDBJ databases">
        <title>First draft genome of Liparis tanakae, snailfish: a comprehensive survey of snailfish specific genes.</title>
        <authorList>
            <person name="Kim W."/>
            <person name="Song I."/>
            <person name="Jeong J.-H."/>
            <person name="Kim D."/>
            <person name="Kim S."/>
            <person name="Ryu S."/>
            <person name="Song J.Y."/>
            <person name="Lee S.K."/>
        </authorList>
    </citation>
    <scope>NUCLEOTIDE SEQUENCE [LARGE SCALE GENOMIC DNA]</scope>
    <source>
        <tissue evidence="1">Muscle</tissue>
    </source>
</reference>
<name>A0A4Z2G4R7_9TELE</name>
<keyword evidence="2" id="KW-1185">Reference proteome</keyword>
<proteinExistence type="predicted"/>
<dbReference type="AlphaFoldDB" id="A0A4Z2G4R7"/>